<dbReference type="InterPro" id="IPR015000">
    <property type="entry name" value="EipB-like"/>
</dbReference>
<protein>
    <recommendedName>
        <fullName evidence="3">ATP-binding protein</fullName>
    </recommendedName>
</protein>
<dbReference type="AlphaFoldDB" id="A0A1W9HRH4"/>
<sequence>MAVGSLPARADDGEALRAGYLPHRAVYDLVLIPGRDPDKSPVQAGRARMLYEFRGNQCEGWSTTTRLLTELTPQEGNPQISDIRSSTFENPLTKEFRFLTSSTVDGALREEADGTAIQDKAGQLKIALKKPSKRDVSPGPDIVYPTQHLTLLLIAAKSAQTVVEADLFDGSENGDKIYSTTAIIGRGRVTPLPDGDAGAIPELRGKPRWPFTVSFFDRAAKGGGEQTPLYDLAVEIYENGITQSMTLNYSSFSMKGKLAKLELLPITPCK</sequence>
<name>A0A1W9HRH4_9HYPH</name>
<evidence type="ECO:0000313" key="2">
    <source>
        <dbReference type="Proteomes" id="UP000192872"/>
    </source>
</evidence>
<reference evidence="1 2" key="1">
    <citation type="journal article" date="2017" name="Water Res.">
        <title>Comammox in drinking water systems.</title>
        <authorList>
            <person name="Wang Y."/>
            <person name="Ma L."/>
            <person name="Mao Y."/>
            <person name="Jiang X."/>
            <person name="Xia Y."/>
            <person name="Yu K."/>
            <person name="Li B."/>
            <person name="Zhang T."/>
        </authorList>
    </citation>
    <scope>NUCLEOTIDE SEQUENCE [LARGE SCALE GENOMIC DNA]</scope>
    <source>
        <strain evidence="1">SG_bin8</strain>
    </source>
</reference>
<dbReference type="EMBL" id="LWDL01000028">
    <property type="protein sequence ID" value="OQW50003.1"/>
    <property type="molecule type" value="Genomic_DNA"/>
</dbReference>
<dbReference type="Proteomes" id="UP000192872">
    <property type="component" value="Unassembled WGS sequence"/>
</dbReference>
<dbReference type="RefSeq" id="WP_395759980.1">
    <property type="nucleotide sequence ID" value="NZ_JAKFWN010000007.1"/>
</dbReference>
<accession>A0A1W9HRH4</accession>
<dbReference type="Pfam" id="PF08904">
    <property type="entry name" value="EipB_like"/>
    <property type="match status" value="1"/>
</dbReference>
<dbReference type="STRING" id="1827387.A4S15_13625"/>
<evidence type="ECO:0008006" key="3">
    <source>
        <dbReference type="Google" id="ProtNLM"/>
    </source>
</evidence>
<proteinExistence type="predicted"/>
<gene>
    <name evidence="1" type="ORF">A4S15_13625</name>
</gene>
<comment type="caution">
    <text evidence="1">The sequence shown here is derived from an EMBL/GenBank/DDBJ whole genome shotgun (WGS) entry which is preliminary data.</text>
</comment>
<evidence type="ECO:0000313" key="1">
    <source>
        <dbReference type="EMBL" id="OQW50003.1"/>
    </source>
</evidence>
<organism evidence="1 2">
    <name type="scientific">Candidatus Raskinella chloraquaticus</name>
    <dbReference type="NCBI Taxonomy" id="1951219"/>
    <lineage>
        <taxon>Bacteria</taxon>
        <taxon>Pseudomonadati</taxon>
        <taxon>Pseudomonadota</taxon>
        <taxon>Alphaproteobacteria</taxon>
        <taxon>Hyphomicrobiales</taxon>
        <taxon>Phreatobacteraceae</taxon>
        <taxon>Candidatus Raskinella</taxon>
    </lineage>
</organism>